<feature type="non-terminal residue" evidence="1">
    <location>
        <position position="1"/>
    </location>
</feature>
<evidence type="ECO:0000313" key="1">
    <source>
        <dbReference type="EMBL" id="KFP00105.1"/>
    </source>
</evidence>
<keyword evidence="2" id="KW-1185">Reference proteome</keyword>
<protein>
    <submittedName>
        <fullName evidence="1">Uncharacterized protein</fullName>
    </submittedName>
</protein>
<proteinExistence type="predicted"/>
<dbReference type="AlphaFoldDB" id="A0A091HY49"/>
<sequence>LELIIRLPTLVSLHVDALSSTAPSRWVQGLHLPLLP</sequence>
<accession>A0A091HY49</accession>
<name>A0A091HY49_CALAN</name>
<feature type="non-terminal residue" evidence="1">
    <location>
        <position position="36"/>
    </location>
</feature>
<reference evidence="1 2" key="1">
    <citation type="submission" date="2014-04" db="EMBL/GenBank/DDBJ databases">
        <title>Genome evolution of avian class.</title>
        <authorList>
            <person name="Zhang G."/>
            <person name="Li C."/>
        </authorList>
    </citation>
    <scope>NUCLEOTIDE SEQUENCE [LARGE SCALE GENOMIC DNA]</scope>
    <source>
        <strain evidence="1">BGI_N300</strain>
    </source>
</reference>
<dbReference type="EMBL" id="KL217903">
    <property type="protein sequence ID" value="KFP00105.1"/>
    <property type="molecule type" value="Genomic_DNA"/>
</dbReference>
<gene>
    <name evidence="1" type="ORF">N300_15420</name>
</gene>
<evidence type="ECO:0000313" key="2">
    <source>
        <dbReference type="Proteomes" id="UP000054308"/>
    </source>
</evidence>
<organism evidence="1 2">
    <name type="scientific">Calypte anna</name>
    <name type="common">Anna's hummingbird</name>
    <name type="synonym">Archilochus anna</name>
    <dbReference type="NCBI Taxonomy" id="9244"/>
    <lineage>
        <taxon>Eukaryota</taxon>
        <taxon>Metazoa</taxon>
        <taxon>Chordata</taxon>
        <taxon>Craniata</taxon>
        <taxon>Vertebrata</taxon>
        <taxon>Euteleostomi</taxon>
        <taxon>Archelosauria</taxon>
        <taxon>Archosauria</taxon>
        <taxon>Dinosauria</taxon>
        <taxon>Saurischia</taxon>
        <taxon>Theropoda</taxon>
        <taxon>Coelurosauria</taxon>
        <taxon>Aves</taxon>
        <taxon>Neognathae</taxon>
        <taxon>Neoaves</taxon>
        <taxon>Strisores</taxon>
        <taxon>Apodiformes</taxon>
        <taxon>Trochilidae</taxon>
        <taxon>Calypte</taxon>
    </lineage>
</organism>
<dbReference type="Proteomes" id="UP000054308">
    <property type="component" value="Unassembled WGS sequence"/>
</dbReference>